<organism evidence="2 4">
    <name type="scientific">Eisenbergiella massiliensis</name>
    <dbReference type="NCBI Taxonomy" id="1720294"/>
    <lineage>
        <taxon>Bacteria</taxon>
        <taxon>Bacillati</taxon>
        <taxon>Bacillota</taxon>
        <taxon>Clostridia</taxon>
        <taxon>Lachnospirales</taxon>
        <taxon>Lachnospiraceae</taxon>
        <taxon>Eisenbergiella</taxon>
    </lineage>
</organism>
<sequence>MSRVHLCLGRLADNPYTFEKSRVRVFSIEELCFFLRENAYLLDENIFTRGLFDWIGKECALPDLGQKLNMLLKNKEKPESFVTVIFEYTGYFDDREIRETQHLVEVSADVTLSEKQKARADYFLESRRYVLALQEYQKLLHDGEGLSPVFLGKVYHNMGCAQAKLFLFEKAAVSFEQASRLGGDPASLLSYLAAMRLHLKEQEYLNFLTEHPEYYEASLELEKLVVERKEGWTASRNESVVAEIKSAFFSGEEEKCGELMEGVLGKLEEEYRDYVVQ</sequence>
<evidence type="ECO:0000313" key="1">
    <source>
        <dbReference type="EMBL" id="RGE57069.1"/>
    </source>
</evidence>
<dbReference type="EMBL" id="QVLV01000018">
    <property type="protein sequence ID" value="RGE57069.1"/>
    <property type="molecule type" value="Genomic_DNA"/>
</dbReference>
<dbReference type="RefSeq" id="WP_021637269.1">
    <property type="nucleotide sequence ID" value="NZ_CALBAU010000446.1"/>
</dbReference>
<dbReference type="GeneID" id="86055537"/>
<evidence type="ECO:0008006" key="5">
    <source>
        <dbReference type="Google" id="ProtNLM"/>
    </source>
</evidence>
<evidence type="ECO:0000313" key="2">
    <source>
        <dbReference type="EMBL" id="RGE70893.1"/>
    </source>
</evidence>
<accession>A0A3E3IV48</accession>
<protein>
    <recommendedName>
        <fullName evidence="5">Tetratricopeptide repeat protein</fullName>
    </recommendedName>
</protein>
<evidence type="ECO:0000313" key="4">
    <source>
        <dbReference type="Proteomes" id="UP000261166"/>
    </source>
</evidence>
<dbReference type="InterPro" id="IPR011990">
    <property type="entry name" value="TPR-like_helical_dom_sf"/>
</dbReference>
<dbReference type="OrthoDB" id="1895216at2"/>
<dbReference type="Proteomes" id="UP000260812">
    <property type="component" value="Unassembled WGS sequence"/>
</dbReference>
<dbReference type="Gene3D" id="1.25.40.10">
    <property type="entry name" value="Tetratricopeptide repeat domain"/>
    <property type="match status" value="1"/>
</dbReference>
<dbReference type="EMBL" id="QVLU01000013">
    <property type="protein sequence ID" value="RGE70893.1"/>
    <property type="molecule type" value="Genomic_DNA"/>
</dbReference>
<proteinExistence type="predicted"/>
<reference evidence="2 4" key="1">
    <citation type="submission" date="2018-08" db="EMBL/GenBank/DDBJ databases">
        <title>A genome reference for cultivated species of the human gut microbiota.</title>
        <authorList>
            <person name="Zou Y."/>
            <person name="Xue W."/>
            <person name="Luo G."/>
        </authorList>
    </citation>
    <scope>NUCLEOTIDE SEQUENCE [LARGE SCALE GENOMIC DNA]</scope>
    <source>
        <strain evidence="2 4">AF26-4BH</strain>
        <strain evidence="1">TF05-5AC</strain>
    </source>
</reference>
<evidence type="ECO:0000313" key="3">
    <source>
        <dbReference type="Proteomes" id="UP000260812"/>
    </source>
</evidence>
<keyword evidence="3" id="KW-1185">Reference proteome</keyword>
<name>A0A3E3IV48_9FIRM</name>
<dbReference type="GeneID" id="97989254"/>
<dbReference type="Proteomes" id="UP000261166">
    <property type="component" value="Unassembled WGS sequence"/>
</dbReference>
<comment type="caution">
    <text evidence="2">The sequence shown here is derived from an EMBL/GenBank/DDBJ whole genome shotgun (WGS) entry which is preliminary data.</text>
</comment>
<dbReference type="SUPFAM" id="SSF48452">
    <property type="entry name" value="TPR-like"/>
    <property type="match status" value="1"/>
</dbReference>
<gene>
    <name evidence="2" type="ORF">DWY69_15310</name>
    <name evidence="1" type="ORF">DXC51_20885</name>
</gene>
<dbReference type="AlphaFoldDB" id="A0A3E3IV48"/>